<proteinExistence type="predicted"/>
<dbReference type="EMBL" id="CAXLJM020000004">
    <property type="protein sequence ID" value="CAL8069870.1"/>
    <property type="molecule type" value="Genomic_DNA"/>
</dbReference>
<accession>A0ABP1PMF2</accession>
<keyword evidence="1" id="KW-0812">Transmembrane</keyword>
<comment type="caution">
    <text evidence="2">The sequence shown here is derived from an EMBL/GenBank/DDBJ whole genome shotgun (WGS) entry which is preliminary data.</text>
</comment>
<sequence length="183" mass="20542">MVRPFIVSVCIGSFIIWINLLCFIDMSEAESIPMTVNSTTDFPVDCMAIVMRATKSIIKTLRSCTKAVKANSTSMKDMSEKLGCVMKCVLHGLHFVNDDYLATEENVKMFVHQFFPQEAMINYLAKAIKEQCLEGNATKLDPFDDKCSSYGKIAVCMQSDLGDVLENREFCIPKSKDKEFSMG</sequence>
<protein>
    <submittedName>
        <fullName evidence="2">Uncharacterized protein</fullName>
    </submittedName>
</protein>
<organism evidence="2 3">
    <name type="scientific">Orchesella dallaii</name>
    <dbReference type="NCBI Taxonomy" id="48710"/>
    <lineage>
        <taxon>Eukaryota</taxon>
        <taxon>Metazoa</taxon>
        <taxon>Ecdysozoa</taxon>
        <taxon>Arthropoda</taxon>
        <taxon>Hexapoda</taxon>
        <taxon>Collembola</taxon>
        <taxon>Entomobryomorpha</taxon>
        <taxon>Entomobryoidea</taxon>
        <taxon>Orchesellidae</taxon>
        <taxon>Orchesellinae</taxon>
        <taxon>Orchesella</taxon>
    </lineage>
</organism>
<evidence type="ECO:0000313" key="3">
    <source>
        <dbReference type="Proteomes" id="UP001642540"/>
    </source>
</evidence>
<keyword evidence="1" id="KW-0472">Membrane</keyword>
<keyword evidence="3" id="KW-1185">Reference proteome</keyword>
<name>A0ABP1PMF2_9HEXA</name>
<feature type="transmembrane region" description="Helical" evidence="1">
    <location>
        <begin position="6"/>
        <end position="24"/>
    </location>
</feature>
<keyword evidence="1" id="KW-1133">Transmembrane helix</keyword>
<dbReference type="Proteomes" id="UP001642540">
    <property type="component" value="Unassembled WGS sequence"/>
</dbReference>
<reference evidence="2 3" key="1">
    <citation type="submission" date="2024-08" db="EMBL/GenBank/DDBJ databases">
        <authorList>
            <person name="Cucini C."/>
            <person name="Frati F."/>
        </authorList>
    </citation>
    <scope>NUCLEOTIDE SEQUENCE [LARGE SCALE GENOMIC DNA]</scope>
</reference>
<dbReference type="SUPFAM" id="SSF47565">
    <property type="entry name" value="Insect pheromone/odorant-binding proteins"/>
    <property type="match status" value="1"/>
</dbReference>
<gene>
    <name evidence="2" type="ORF">ODALV1_LOCUS969</name>
</gene>
<dbReference type="InterPro" id="IPR036728">
    <property type="entry name" value="PBP_GOBP_sf"/>
</dbReference>
<dbReference type="Gene3D" id="1.10.238.20">
    <property type="entry name" value="Pheromone/general odorant binding protein domain"/>
    <property type="match status" value="1"/>
</dbReference>
<evidence type="ECO:0000313" key="2">
    <source>
        <dbReference type="EMBL" id="CAL8069870.1"/>
    </source>
</evidence>
<evidence type="ECO:0000256" key="1">
    <source>
        <dbReference type="SAM" id="Phobius"/>
    </source>
</evidence>